<proteinExistence type="predicted"/>
<reference evidence="2 3" key="1">
    <citation type="submission" date="2020-02" db="EMBL/GenBank/DDBJ databases">
        <authorList>
            <person name="Ma Q."/>
            <person name="Huang Y."/>
            <person name="Song X."/>
            <person name="Pei D."/>
        </authorList>
    </citation>
    <scope>NUCLEOTIDE SEQUENCE [LARGE SCALE GENOMIC DNA]</scope>
    <source>
        <strain evidence="2">Sxm20200214</strain>
        <tissue evidence="2">Leaf</tissue>
    </source>
</reference>
<name>A0A8X7TRU5_BRACI</name>
<evidence type="ECO:0000313" key="2">
    <source>
        <dbReference type="EMBL" id="KAG2252225.1"/>
    </source>
</evidence>
<evidence type="ECO:0000256" key="1">
    <source>
        <dbReference type="SAM" id="MobiDB-lite"/>
    </source>
</evidence>
<accession>A0A8X7TRU5</accession>
<keyword evidence="3" id="KW-1185">Reference proteome</keyword>
<dbReference type="EMBL" id="JAAMPC010000016">
    <property type="protein sequence ID" value="KAG2252225.1"/>
    <property type="molecule type" value="Genomic_DNA"/>
</dbReference>
<dbReference type="AlphaFoldDB" id="A0A8X7TRU5"/>
<organism evidence="2 3">
    <name type="scientific">Brassica carinata</name>
    <name type="common">Ethiopian mustard</name>
    <name type="synonym">Abyssinian cabbage</name>
    <dbReference type="NCBI Taxonomy" id="52824"/>
    <lineage>
        <taxon>Eukaryota</taxon>
        <taxon>Viridiplantae</taxon>
        <taxon>Streptophyta</taxon>
        <taxon>Embryophyta</taxon>
        <taxon>Tracheophyta</taxon>
        <taxon>Spermatophyta</taxon>
        <taxon>Magnoliopsida</taxon>
        <taxon>eudicotyledons</taxon>
        <taxon>Gunneridae</taxon>
        <taxon>Pentapetalae</taxon>
        <taxon>rosids</taxon>
        <taxon>malvids</taxon>
        <taxon>Brassicales</taxon>
        <taxon>Brassicaceae</taxon>
        <taxon>Brassiceae</taxon>
        <taxon>Brassica</taxon>
    </lineage>
</organism>
<protein>
    <submittedName>
        <fullName evidence="2">Uncharacterized protein</fullName>
    </submittedName>
</protein>
<evidence type="ECO:0000313" key="3">
    <source>
        <dbReference type="Proteomes" id="UP000886595"/>
    </source>
</evidence>
<sequence>MKSAFKRKTRPLIKGAKAPSLWPRGVIPLERGSVLSRNIDFFLFSFFFFSFSPLRRQNGDFSSSRWLYSTNGVSFGGSCRRRKTASPLTVALIHQGKQGDVSRGGTIQAKPFSLSDKTPTIVSKSFVAVAVEFYSFFFFHSSFPMDSYQSASSSKFVELLNSQQSVSFGNYEDSVELSSSQLPFLGSFGTESSNFNGDMAADSKKRKCEDVGDSSASQATENKRPTGVKAAKASSKKNVVKENSLNGFQSMWIIKQKDLLIKEQLSKMSLLEGLLGKKEPLAEHEEALKKKLIDDLISS</sequence>
<comment type="caution">
    <text evidence="2">The sequence shown here is derived from an EMBL/GenBank/DDBJ whole genome shotgun (WGS) entry which is preliminary data.</text>
</comment>
<dbReference type="Proteomes" id="UP000886595">
    <property type="component" value="Unassembled WGS sequence"/>
</dbReference>
<feature type="region of interest" description="Disordered" evidence="1">
    <location>
        <begin position="210"/>
        <end position="235"/>
    </location>
</feature>
<gene>
    <name evidence="2" type="ORF">Bca52824_082361</name>
</gene>